<feature type="domain" description="PAC" evidence="3">
    <location>
        <begin position="370"/>
        <end position="422"/>
    </location>
</feature>
<dbReference type="PANTHER" id="PTHR43156">
    <property type="entry name" value="STAGE II SPORULATION PROTEIN E-RELATED"/>
    <property type="match status" value="1"/>
</dbReference>
<dbReference type="Pfam" id="PF08447">
    <property type="entry name" value="PAS_3"/>
    <property type="match status" value="1"/>
</dbReference>
<protein>
    <submittedName>
        <fullName evidence="5">Phosphoserine phosphatase RsbU/P</fullName>
        <ecNumber evidence="5">3.1.3.3</ecNumber>
    </submittedName>
</protein>
<dbReference type="Proteomes" id="UP001162030">
    <property type="component" value="Chromosome"/>
</dbReference>
<feature type="domain" description="PPM-type phosphatase" evidence="4">
    <location>
        <begin position="695"/>
        <end position="916"/>
    </location>
</feature>
<dbReference type="EMBL" id="OX458333">
    <property type="protein sequence ID" value="CAI8839348.1"/>
    <property type="molecule type" value="Genomic_DNA"/>
</dbReference>
<evidence type="ECO:0000256" key="1">
    <source>
        <dbReference type="ARBA" id="ARBA00022801"/>
    </source>
</evidence>
<dbReference type="NCBIfam" id="TIGR00229">
    <property type="entry name" value="sensory_box"/>
    <property type="match status" value="5"/>
</dbReference>
<feature type="domain" description="PAS" evidence="2">
    <location>
        <begin position="423"/>
        <end position="480"/>
    </location>
</feature>
<evidence type="ECO:0000313" key="5">
    <source>
        <dbReference type="EMBL" id="CAI8839348.1"/>
    </source>
</evidence>
<feature type="domain" description="PAS" evidence="2">
    <location>
        <begin position="173"/>
        <end position="226"/>
    </location>
</feature>
<dbReference type="InterPro" id="IPR001610">
    <property type="entry name" value="PAC"/>
</dbReference>
<dbReference type="CDD" id="cd00130">
    <property type="entry name" value="PAS"/>
    <property type="match status" value="5"/>
</dbReference>
<dbReference type="InterPro" id="IPR001932">
    <property type="entry name" value="PPM-type_phosphatase-like_dom"/>
</dbReference>
<dbReference type="InterPro" id="IPR000700">
    <property type="entry name" value="PAS-assoc_C"/>
</dbReference>
<name>A0ABN8X5V3_9GAMM</name>
<dbReference type="PANTHER" id="PTHR43156:SF2">
    <property type="entry name" value="STAGE II SPORULATION PROTEIN E"/>
    <property type="match status" value="1"/>
</dbReference>
<dbReference type="Pfam" id="PF13426">
    <property type="entry name" value="PAS_9"/>
    <property type="match status" value="2"/>
</dbReference>
<dbReference type="Gene3D" id="3.60.40.10">
    <property type="entry name" value="PPM-type phosphatase domain"/>
    <property type="match status" value="1"/>
</dbReference>
<dbReference type="Pfam" id="PF00989">
    <property type="entry name" value="PAS"/>
    <property type="match status" value="2"/>
</dbReference>
<dbReference type="SUPFAM" id="SSF81606">
    <property type="entry name" value="PP2C-like"/>
    <property type="match status" value="1"/>
</dbReference>
<feature type="domain" description="PAS" evidence="2">
    <location>
        <begin position="297"/>
        <end position="343"/>
    </location>
</feature>
<accession>A0ABN8X5V3</accession>
<evidence type="ECO:0000259" key="4">
    <source>
        <dbReference type="PROSITE" id="PS51746"/>
    </source>
</evidence>
<dbReference type="InterPro" id="IPR013655">
    <property type="entry name" value="PAS_fold_3"/>
</dbReference>
<sequence length="917" mass="104657">MAPGDHRLCFRFGMGEVFLTLDWYMPQEKKSNPESMVVEGMSGVRSIDRFTRSLLDSFDEAVCVLDEAGCLVFLNRAAEDLFGYSEHELRGRPIFSVLEMPLGLTPPGREQKPITRAEERFFSANEIRFRRKGGTIVGARYKLTPLNNDGVRLNLLRLTRIEPRERCEGALDAEFNLQAILDTITDGVIVIDDVGTIQLLNPAAERLFGYKREELIGENVNRLMPSPYHEEHDGYLAHYRETGIRKIIGIGREVAGQRKDGTTFSMYLSVGELKQGNRRLFVGITHDLTRRKQNEEYLSILSGAVEQSPNAILIADLDGRITFVNRAFCRLTGYEIEEVVGRNPRLLQSGQTPLGVCKRLWETILAGKEWQGEIQDRKKSGELYWALETITPIRDASGKVTRYLATQRDITEQKRDKEALQESEERFRQVAEMVGEWLWEQDPEGRYIYSSGAVYAILGWKPEEIIGKRYLDLLTPEDREHWIEAIPPIERINESFYKLINHYRHKDGHEVFTESTGAPIFDDQGRVIKWRGMDLDITARKQAEDILRQRERAIEAASVGIVIADARQPHYPNIYVNPALSRITGYTREELLGRNLKILQGPETEEAAKEKIREALRQGSNCEVVLRNYRKDGTPFWNELLLSPVRDEQGIVTHYIGIQTDVTERRRAEEERHELEIAKHIQLSLLPKKPLRLPRAEIAGVCVPATHVGGDYFDYFHYDGNADIVVADVSGHSVGAALIMTEMRSTLKAEIRTTSGSSSRKSAAEILRALNQLLYEDLSAAELFITMFYLKYDLGRRLLRYANAGHNRALLQRQRDQTCSELDADGLILGVKPDVFFEERTLILEPGDRLLLYTDGVIEAQNEQGEFFGISRLCNRFSADRSESPEMTIRELMSDLRTFCGKTEFADDITMVILQVR</sequence>
<keyword evidence="1 5" id="KW-0378">Hydrolase</keyword>
<dbReference type="InterPro" id="IPR052016">
    <property type="entry name" value="Bact_Sigma-Reg"/>
</dbReference>
<dbReference type="SUPFAM" id="SSF55785">
    <property type="entry name" value="PYP-like sensor domain (PAS domain)"/>
    <property type="match status" value="5"/>
</dbReference>
<evidence type="ECO:0000259" key="3">
    <source>
        <dbReference type="PROSITE" id="PS50113"/>
    </source>
</evidence>
<dbReference type="SMART" id="SM00331">
    <property type="entry name" value="PP2C_SIG"/>
    <property type="match status" value="1"/>
</dbReference>
<keyword evidence="6" id="KW-1185">Reference proteome</keyword>
<proteinExistence type="predicted"/>
<dbReference type="InterPro" id="IPR013767">
    <property type="entry name" value="PAS_fold"/>
</dbReference>
<dbReference type="GO" id="GO:0016787">
    <property type="term" value="F:hydrolase activity"/>
    <property type="evidence" value="ECO:0007669"/>
    <property type="project" value="UniProtKB-KW"/>
</dbReference>
<evidence type="ECO:0000313" key="6">
    <source>
        <dbReference type="Proteomes" id="UP001162030"/>
    </source>
</evidence>
<dbReference type="PROSITE" id="PS50112">
    <property type="entry name" value="PAS"/>
    <property type="match status" value="5"/>
</dbReference>
<organism evidence="5 6">
    <name type="scientific">Methylocaldum szegediense</name>
    <dbReference type="NCBI Taxonomy" id="73780"/>
    <lineage>
        <taxon>Bacteria</taxon>
        <taxon>Pseudomonadati</taxon>
        <taxon>Pseudomonadota</taxon>
        <taxon>Gammaproteobacteria</taxon>
        <taxon>Methylococcales</taxon>
        <taxon>Methylococcaceae</taxon>
        <taxon>Methylocaldum</taxon>
    </lineage>
</organism>
<dbReference type="InterPro" id="IPR035965">
    <property type="entry name" value="PAS-like_dom_sf"/>
</dbReference>
<feature type="domain" description="PAC" evidence="3">
    <location>
        <begin position="493"/>
        <end position="549"/>
    </location>
</feature>
<feature type="domain" description="PAS" evidence="2">
    <location>
        <begin position="546"/>
        <end position="619"/>
    </location>
</feature>
<dbReference type="InterPro" id="IPR036457">
    <property type="entry name" value="PPM-type-like_dom_sf"/>
</dbReference>
<dbReference type="PROSITE" id="PS50113">
    <property type="entry name" value="PAC"/>
    <property type="match status" value="3"/>
</dbReference>
<gene>
    <name evidence="5" type="ORF">MSZNOR_2298</name>
</gene>
<dbReference type="SMART" id="SM00086">
    <property type="entry name" value="PAC"/>
    <property type="match status" value="5"/>
</dbReference>
<feature type="domain" description="PAS" evidence="2">
    <location>
        <begin position="47"/>
        <end position="100"/>
    </location>
</feature>
<dbReference type="Gene3D" id="3.30.450.20">
    <property type="entry name" value="PAS domain"/>
    <property type="match status" value="5"/>
</dbReference>
<evidence type="ECO:0000259" key="2">
    <source>
        <dbReference type="PROSITE" id="PS50112"/>
    </source>
</evidence>
<feature type="domain" description="PAC" evidence="3">
    <location>
        <begin position="620"/>
        <end position="674"/>
    </location>
</feature>
<dbReference type="InterPro" id="IPR000014">
    <property type="entry name" value="PAS"/>
</dbReference>
<dbReference type="EC" id="3.1.3.3" evidence="5"/>
<dbReference type="PROSITE" id="PS51746">
    <property type="entry name" value="PPM_2"/>
    <property type="match status" value="1"/>
</dbReference>
<dbReference type="Pfam" id="PF07228">
    <property type="entry name" value="SpoIIE"/>
    <property type="match status" value="1"/>
</dbReference>
<dbReference type="SMART" id="SM00091">
    <property type="entry name" value="PAS"/>
    <property type="match status" value="5"/>
</dbReference>
<reference evidence="5 6" key="1">
    <citation type="submission" date="2023-03" db="EMBL/GenBank/DDBJ databases">
        <authorList>
            <person name="Pearce D."/>
        </authorList>
    </citation>
    <scope>NUCLEOTIDE SEQUENCE [LARGE SCALE GENOMIC DNA]</scope>
    <source>
        <strain evidence="5">Msz</strain>
    </source>
</reference>